<evidence type="ECO:0000313" key="4">
    <source>
        <dbReference type="Proteomes" id="UP001107558"/>
    </source>
</evidence>
<evidence type="ECO:0008006" key="5">
    <source>
        <dbReference type="Google" id="ProtNLM"/>
    </source>
</evidence>
<comment type="caution">
    <text evidence="3">The sequence shown here is derived from an EMBL/GenBank/DDBJ whole genome shotgun (WGS) entry which is preliminary data.</text>
</comment>
<feature type="signal peptide" evidence="2">
    <location>
        <begin position="1"/>
        <end position="22"/>
    </location>
</feature>
<evidence type="ECO:0000256" key="1">
    <source>
        <dbReference type="SAM" id="MobiDB-lite"/>
    </source>
</evidence>
<dbReference type="Proteomes" id="UP001107558">
    <property type="component" value="Chromosome 4"/>
</dbReference>
<dbReference type="EMBL" id="JADBJN010000004">
    <property type="protein sequence ID" value="KAG5669684.1"/>
    <property type="molecule type" value="Genomic_DNA"/>
</dbReference>
<gene>
    <name evidence="3" type="ORF">PVAND_017567</name>
</gene>
<protein>
    <recommendedName>
        <fullName evidence="5">Glycine-rich protein</fullName>
    </recommendedName>
</protein>
<feature type="region of interest" description="Disordered" evidence="1">
    <location>
        <begin position="41"/>
        <end position="77"/>
    </location>
</feature>
<evidence type="ECO:0000313" key="3">
    <source>
        <dbReference type="EMBL" id="KAG5669684.1"/>
    </source>
</evidence>
<keyword evidence="4" id="KW-1185">Reference proteome</keyword>
<organism evidence="3 4">
    <name type="scientific">Polypedilum vanderplanki</name>
    <name type="common">Sleeping chironomid midge</name>
    <dbReference type="NCBI Taxonomy" id="319348"/>
    <lineage>
        <taxon>Eukaryota</taxon>
        <taxon>Metazoa</taxon>
        <taxon>Ecdysozoa</taxon>
        <taxon>Arthropoda</taxon>
        <taxon>Hexapoda</taxon>
        <taxon>Insecta</taxon>
        <taxon>Pterygota</taxon>
        <taxon>Neoptera</taxon>
        <taxon>Endopterygota</taxon>
        <taxon>Diptera</taxon>
        <taxon>Nematocera</taxon>
        <taxon>Chironomoidea</taxon>
        <taxon>Chironomidae</taxon>
        <taxon>Chironominae</taxon>
        <taxon>Polypedilum</taxon>
        <taxon>Polypedilum</taxon>
    </lineage>
</organism>
<evidence type="ECO:0000256" key="2">
    <source>
        <dbReference type="SAM" id="SignalP"/>
    </source>
</evidence>
<proteinExistence type="predicted"/>
<sequence>MFPTKTTLLLFVLFSILALAMAQAGGDGAGVGKVGGGFSMGGVEAQGGPNRNSRGKIGGSFDMNSNAGGNTGGGNGK</sequence>
<dbReference type="AlphaFoldDB" id="A0A9J6BIN7"/>
<keyword evidence="2" id="KW-0732">Signal</keyword>
<feature type="chain" id="PRO_5039889033" description="Glycine-rich protein" evidence="2">
    <location>
        <begin position="23"/>
        <end position="77"/>
    </location>
</feature>
<name>A0A9J6BIN7_POLVA</name>
<reference evidence="3" key="1">
    <citation type="submission" date="2021-03" db="EMBL/GenBank/DDBJ databases">
        <title>Chromosome level genome of the anhydrobiotic midge Polypedilum vanderplanki.</title>
        <authorList>
            <person name="Yoshida Y."/>
            <person name="Kikawada T."/>
            <person name="Gusev O."/>
        </authorList>
    </citation>
    <scope>NUCLEOTIDE SEQUENCE</scope>
    <source>
        <strain evidence="3">NIAS01</strain>
        <tissue evidence="3">Whole body or cell culture</tissue>
    </source>
</reference>
<accession>A0A9J6BIN7</accession>